<sequence>MKQKLTFFFMAAYLWITFIMLGAFILEVFMVYPNIFHNIPKSFEVSMDFMEAASPHTFFPPLGFASWVTGAGALLLVWKMKSARNWVLGSILVMILLGVISMVFEWPRNEIMFIEGQTVHSVQFLKQTAREFLMINWIRVACNSFGAIMVFVGFLKFYQCRLRYSE</sequence>
<dbReference type="eggNOG" id="ENOG5030ZWG">
    <property type="taxonomic scope" value="Bacteria"/>
</dbReference>
<organism evidence="2 3">
    <name type="scientific">Cytobacillus oceanisediminis 2691</name>
    <dbReference type="NCBI Taxonomy" id="1196031"/>
    <lineage>
        <taxon>Bacteria</taxon>
        <taxon>Bacillati</taxon>
        <taxon>Bacillota</taxon>
        <taxon>Bacilli</taxon>
        <taxon>Bacillales</taxon>
        <taxon>Bacillaceae</taxon>
        <taxon>Cytobacillus</taxon>
    </lineage>
</organism>
<dbReference type="AlphaFoldDB" id="A0A160M788"/>
<gene>
    <name evidence="2" type="ORF">A361_04290</name>
</gene>
<name>A0A160M788_9BACI</name>
<evidence type="ECO:0000256" key="1">
    <source>
        <dbReference type="SAM" id="Phobius"/>
    </source>
</evidence>
<accession>A0A160M788</accession>
<dbReference type="Proteomes" id="UP000077856">
    <property type="component" value="Chromosome"/>
</dbReference>
<dbReference type="EMBL" id="CP015506">
    <property type="protein sequence ID" value="AND38366.1"/>
    <property type="molecule type" value="Genomic_DNA"/>
</dbReference>
<feature type="transmembrane region" description="Helical" evidence="1">
    <location>
        <begin position="7"/>
        <end position="32"/>
    </location>
</feature>
<proteinExistence type="predicted"/>
<evidence type="ECO:0000313" key="3">
    <source>
        <dbReference type="Proteomes" id="UP000077856"/>
    </source>
</evidence>
<evidence type="ECO:0008006" key="4">
    <source>
        <dbReference type="Google" id="ProtNLM"/>
    </source>
</evidence>
<dbReference type="KEGG" id="bon:A361_04290"/>
<keyword evidence="1" id="KW-0812">Transmembrane</keyword>
<evidence type="ECO:0000313" key="2">
    <source>
        <dbReference type="EMBL" id="AND38366.1"/>
    </source>
</evidence>
<dbReference type="STRING" id="1196031.A361_04290"/>
<feature type="transmembrane region" description="Helical" evidence="1">
    <location>
        <begin position="137"/>
        <end position="158"/>
    </location>
</feature>
<dbReference type="RefSeq" id="WP_019379427.1">
    <property type="nucleotide sequence ID" value="NZ_CP015506.1"/>
</dbReference>
<keyword evidence="1" id="KW-1133">Transmembrane helix</keyword>
<protein>
    <recommendedName>
        <fullName evidence="4">DUF1772 domain-containing protein</fullName>
    </recommendedName>
</protein>
<keyword evidence="1" id="KW-0472">Membrane</keyword>
<feature type="transmembrane region" description="Helical" evidence="1">
    <location>
        <begin position="85"/>
        <end position="104"/>
    </location>
</feature>
<reference evidence="2 3" key="1">
    <citation type="submission" date="2016-04" db="EMBL/GenBank/DDBJ databases">
        <title>Complete genome sequence of Bacillus oceanisediminis strain 2691.</title>
        <authorList>
            <person name="Jeong H."/>
            <person name="Kim H.J."/>
            <person name="Lee D.-W."/>
        </authorList>
    </citation>
    <scope>NUCLEOTIDE SEQUENCE [LARGE SCALE GENOMIC DNA]</scope>
    <source>
        <strain evidence="2 3">2691</strain>
    </source>
</reference>
<feature type="transmembrane region" description="Helical" evidence="1">
    <location>
        <begin position="58"/>
        <end position="78"/>
    </location>
</feature>